<dbReference type="InterPro" id="IPR001841">
    <property type="entry name" value="Znf_RING"/>
</dbReference>
<gene>
    <name evidence="12" type="ORF">PHJA_000703300</name>
</gene>
<keyword evidence="5" id="KW-0479">Metal-binding</keyword>
<dbReference type="InterPro" id="IPR017907">
    <property type="entry name" value="Znf_RING_CS"/>
</dbReference>
<keyword evidence="7" id="KW-0833">Ubl conjugation pathway</keyword>
<evidence type="ECO:0000313" key="12">
    <source>
        <dbReference type="EMBL" id="GFP85596.1"/>
    </source>
</evidence>
<comment type="caution">
    <text evidence="12">The sequence shown here is derived from an EMBL/GenBank/DDBJ whole genome shotgun (WGS) entry which is preliminary data.</text>
</comment>
<dbReference type="GO" id="GO:0016567">
    <property type="term" value="P:protein ubiquitination"/>
    <property type="evidence" value="ECO:0007669"/>
    <property type="project" value="UniProtKB-UniPathway"/>
</dbReference>
<evidence type="ECO:0000256" key="3">
    <source>
        <dbReference type="ARBA" id="ARBA00012483"/>
    </source>
</evidence>
<dbReference type="Proteomes" id="UP000653305">
    <property type="component" value="Unassembled WGS sequence"/>
</dbReference>
<dbReference type="InterPro" id="IPR013083">
    <property type="entry name" value="Znf_RING/FYVE/PHD"/>
</dbReference>
<dbReference type="InterPro" id="IPR027370">
    <property type="entry name" value="Znf-RING_euk"/>
</dbReference>
<keyword evidence="4" id="KW-0808">Transferase</keyword>
<dbReference type="Gene3D" id="3.30.40.10">
    <property type="entry name" value="Zinc/RING finger domain, C3HC4 (zinc finger)"/>
    <property type="match status" value="1"/>
</dbReference>
<dbReference type="AlphaFoldDB" id="A0A830BF55"/>
<feature type="domain" description="RING-type" evidence="10">
    <location>
        <begin position="172"/>
        <end position="221"/>
    </location>
</feature>
<keyword evidence="6 9" id="KW-0863">Zinc-finger</keyword>
<dbReference type="Pfam" id="PF13445">
    <property type="entry name" value="zf-RING_UBOX"/>
    <property type="match status" value="1"/>
</dbReference>
<reference evidence="12" key="1">
    <citation type="submission" date="2020-07" db="EMBL/GenBank/DDBJ databases">
        <title>Ethylene signaling mediates host invasion by parasitic plants.</title>
        <authorList>
            <person name="Yoshida S."/>
        </authorList>
    </citation>
    <scope>NUCLEOTIDE SEQUENCE</scope>
    <source>
        <strain evidence="12">Okayama</strain>
    </source>
</reference>
<evidence type="ECO:0000259" key="11">
    <source>
        <dbReference type="PROSITE" id="PS51382"/>
    </source>
</evidence>
<dbReference type="PANTHER" id="PTHR46764">
    <property type="entry name" value="E3 UBIQUITIN-PROTEIN LIGASE BAH1"/>
    <property type="match status" value="1"/>
</dbReference>
<evidence type="ECO:0000313" key="13">
    <source>
        <dbReference type="Proteomes" id="UP000653305"/>
    </source>
</evidence>
<evidence type="ECO:0000256" key="7">
    <source>
        <dbReference type="ARBA" id="ARBA00022786"/>
    </source>
</evidence>
<dbReference type="UniPathway" id="UPA00143"/>
<name>A0A830BF55_9LAMI</name>
<dbReference type="SMART" id="SM00184">
    <property type="entry name" value="RING"/>
    <property type="match status" value="1"/>
</dbReference>
<dbReference type="InterPro" id="IPR004331">
    <property type="entry name" value="SPX_dom"/>
</dbReference>
<evidence type="ECO:0000256" key="6">
    <source>
        <dbReference type="ARBA" id="ARBA00022771"/>
    </source>
</evidence>
<comment type="catalytic activity">
    <reaction evidence="1">
        <text>S-ubiquitinyl-[E2 ubiquitin-conjugating enzyme]-L-cysteine + [acceptor protein]-L-lysine = [E2 ubiquitin-conjugating enzyme]-L-cysteine + N(6)-ubiquitinyl-[acceptor protein]-L-lysine.</text>
        <dbReference type="EC" id="2.3.2.27"/>
    </reaction>
</comment>
<dbReference type="GO" id="GO:0061630">
    <property type="term" value="F:ubiquitin protein ligase activity"/>
    <property type="evidence" value="ECO:0007669"/>
    <property type="project" value="UniProtKB-EC"/>
</dbReference>
<dbReference type="EMBL" id="BMAC01000109">
    <property type="protein sequence ID" value="GFP85596.1"/>
    <property type="molecule type" value="Genomic_DNA"/>
</dbReference>
<protein>
    <recommendedName>
        <fullName evidence="3">RING-type E3 ubiquitin transferase</fullName>
        <ecNumber evidence="3">2.3.2.27</ecNumber>
    </recommendedName>
</protein>
<evidence type="ECO:0000256" key="5">
    <source>
        <dbReference type="ARBA" id="ARBA00022723"/>
    </source>
</evidence>
<evidence type="ECO:0000256" key="4">
    <source>
        <dbReference type="ARBA" id="ARBA00022679"/>
    </source>
</evidence>
<evidence type="ECO:0000259" key="10">
    <source>
        <dbReference type="PROSITE" id="PS50089"/>
    </source>
</evidence>
<dbReference type="EC" id="2.3.2.27" evidence="3"/>
<dbReference type="PROSITE" id="PS50089">
    <property type="entry name" value="ZF_RING_2"/>
    <property type="match status" value="1"/>
</dbReference>
<organism evidence="12 13">
    <name type="scientific">Phtheirospermum japonicum</name>
    <dbReference type="NCBI Taxonomy" id="374723"/>
    <lineage>
        <taxon>Eukaryota</taxon>
        <taxon>Viridiplantae</taxon>
        <taxon>Streptophyta</taxon>
        <taxon>Embryophyta</taxon>
        <taxon>Tracheophyta</taxon>
        <taxon>Spermatophyta</taxon>
        <taxon>Magnoliopsida</taxon>
        <taxon>eudicotyledons</taxon>
        <taxon>Gunneridae</taxon>
        <taxon>Pentapetalae</taxon>
        <taxon>asterids</taxon>
        <taxon>lamiids</taxon>
        <taxon>Lamiales</taxon>
        <taxon>Orobanchaceae</taxon>
        <taxon>Orobanchaceae incertae sedis</taxon>
        <taxon>Phtheirospermum</taxon>
    </lineage>
</organism>
<proteinExistence type="predicted"/>
<evidence type="ECO:0000256" key="1">
    <source>
        <dbReference type="ARBA" id="ARBA00000900"/>
    </source>
</evidence>
<dbReference type="PANTHER" id="PTHR46764:SF1">
    <property type="entry name" value="E3 UBIQUITIN-PROTEIN LIGASE NLA"/>
    <property type="match status" value="1"/>
</dbReference>
<dbReference type="PROSITE" id="PS51382">
    <property type="entry name" value="SPX"/>
    <property type="match status" value="1"/>
</dbReference>
<evidence type="ECO:0000256" key="2">
    <source>
        <dbReference type="ARBA" id="ARBA00004906"/>
    </source>
</evidence>
<evidence type="ECO:0000256" key="9">
    <source>
        <dbReference type="PROSITE-ProRule" id="PRU00175"/>
    </source>
</evidence>
<dbReference type="PROSITE" id="PS00518">
    <property type="entry name" value="ZF_RING_1"/>
    <property type="match status" value="1"/>
</dbReference>
<dbReference type="InterPro" id="IPR033326">
    <property type="entry name" value="BAH1"/>
</dbReference>
<dbReference type="SUPFAM" id="SSF57850">
    <property type="entry name" value="RING/U-box"/>
    <property type="match status" value="1"/>
</dbReference>
<keyword evidence="8" id="KW-0862">Zinc</keyword>
<sequence>MKILIQVLICSVDFFPSLHKEISEVVDFFNRRTQKLLERHLASGCKKCFIWLENKLQGNHVSMIQECNDLVTYATVNATCIRSILKKYDKIHNSRQGLDFKSRARNMHIEILQSPWFYELMAFQMNLLREPKVNSGNASSAVLKVCSLVFDDGKPFLSIELDSVKLDIELTCAICLETSFDPVSLACGHIFCYVCACKASSVSIADGLSAANPNKKCPICREEGVYEYSVHMDEVNLLLKRSCPEYWEARRKSENKERLELIKEHWRALSIAI</sequence>
<feature type="domain" description="SPX" evidence="11">
    <location>
        <begin position="1"/>
        <end position="102"/>
    </location>
</feature>
<accession>A0A830BF55</accession>
<keyword evidence="13" id="KW-1185">Reference proteome</keyword>
<evidence type="ECO:0000256" key="8">
    <source>
        <dbReference type="ARBA" id="ARBA00022833"/>
    </source>
</evidence>
<comment type="pathway">
    <text evidence="2">Protein modification; protein ubiquitination.</text>
</comment>
<dbReference type="OrthoDB" id="6105938at2759"/>
<dbReference type="GO" id="GO:0008270">
    <property type="term" value="F:zinc ion binding"/>
    <property type="evidence" value="ECO:0007669"/>
    <property type="project" value="UniProtKB-KW"/>
</dbReference>